<dbReference type="Pfam" id="PF08818">
    <property type="entry name" value="DUF1801"/>
    <property type="match status" value="1"/>
</dbReference>
<dbReference type="SUPFAM" id="SSF159888">
    <property type="entry name" value="YdhG-like"/>
    <property type="match status" value="1"/>
</dbReference>
<dbReference type="OrthoDB" id="5951444at2"/>
<dbReference type="STRING" id="1604334.SAMN05421546_0437"/>
<dbReference type="AlphaFoldDB" id="A0A1N6NZU1"/>
<dbReference type="Proteomes" id="UP000241788">
    <property type="component" value="Unassembled WGS sequence"/>
</dbReference>
<feature type="domain" description="YdhG-like" evidence="1">
    <location>
        <begin position="24"/>
        <end position="126"/>
    </location>
</feature>
<evidence type="ECO:0000313" key="3">
    <source>
        <dbReference type="Proteomes" id="UP000241788"/>
    </source>
</evidence>
<keyword evidence="3" id="KW-1185">Reference proteome</keyword>
<gene>
    <name evidence="2" type="ORF">SAMN05421546_0437</name>
</gene>
<protein>
    <recommendedName>
        <fullName evidence="1">YdhG-like domain-containing protein</fullName>
    </recommendedName>
</protein>
<evidence type="ECO:0000259" key="1">
    <source>
        <dbReference type="Pfam" id="PF08818"/>
    </source>
</evidence>
<sequence length="140" mass="15804">MSEPKTRPTAQSLDDFIAQQPEARREECAALDSLMRKATGEDAVMWGNIVGYGRYAYKRSDGKRYEWPITGFSPRKQALTVYVMPGFDQQEDLMSKLGKHTTGKSCLYIKRLADIDMKVLAKIVAAGVRAMAPQRIRKTE</sequence>
<dbReference type="Gene3D" id="3.90.1150.200">
    <property type="match status" value="1"/>
</dbReference>
<proteinExistence type="predicted"/>
<organism evidence="2 3">
    <name type="scientific">Solilutibacter tolerans</name>
    <dbReference type="NCBI Taxonomy" id="1604334"/>
    <lineage>
        <taxon>Bacteria</taxon>
        <taxon>Pseudomonadati</taxon>
        <taxon>Pseudomonadota</taxon>
        <taxon>Gammaproteobacteria</taxon>
        <taxon>Lysobacterales</taxon>
        <taxon>Lysobacteraceae</taxon>
        <taxon>Solilutibacter</taxon>
    </lineage>
</organism>
<reference evidence="3" key="1">
    <citation type="submission" date="2017-01" db="EMBL/GenBank/DDBJ databases">
        <authorList>
            <person name="Varghese N."/>
            <person name="Submissions S."/>
        </authorList>
    </citation>
    <scope>NUCLEOTIDE SEQUENCE [LARGE SCALE GENOMIC DNA]</scope>
    <source>
        <strain evidence="3">UM1</strain>
    </source>
</reference>
<evidence type="ECO:0000313" key="2">
    <source>
        <dbReference type="EMBL" id="SIP97580.1"/>
    </source>
</evidence>
<name>A0A1N6NZU1_9GAMM</name>
<dbReference type="EMBL" id="FTLW01000001">
    <property type="protein sequence ID" value="SIP97580.1"/>
    <property type="molecule type" value="Genomic_DNA"/>
</dbReference>
<dbReference type="InterPro" id="IPR014922">
    <property type="entry name" value="YdhG-like"/>
</dbReference>
<dbReference type="RefSeq" id="WP_076584816.1">
    <property type="nucleotide sequence ID" value="NZ_FTLW01000001.1"/>
</dbReference>
<accession>A0A1N6NZU1</accession>